<dbReference type="GO" id="GO:0005249">
    <property type="term" value="F:voltage-gated potassium channel activity"/>
    <property type="evidence" value="ECO:0007669"/>
    <property type="project" value="InterPro"/>
</dbReference>
<dbReference type="InterPro" id="IPR005821">
    <property type="entry name" value="Ion_trans_dom"/>
</dbReference>
<evidence type="ECO:0000313" key="10">
    <source>
        <dbReference type="Proteomes" id="UP000215902"/>
    </source>
</evidence>
<feature type="region of interest" description="Disordered" evidence="6">
    <location>
        <begin position="1"/>
        <end position="82"/>
    </location>
</feature>
<comment type="caution">
    <text evidence="9">The sequence shown here is derived from an EMBL/GenBank/DDBJ whole genome shotgun (WGS) entry which is preliminary data.</text>
</comment>
<organism evidence="9 10">
    <name type="scientific">Macrostomum lignano</name>
    <dbReference type="NCBI Taxonomy" id="282301"/>
    <lineage>
        <taxon>Eukaryota</taxon>
        <taxon>Metazoa</taxon>
        <taxon>Spiralia</taxon>
        <taxon>Lophotrochozoa</taxon>
        <taxon>Platyhelminthes</taxon>
        <taxon>Rhabditophora</taxon>
        <taxon>Macrostomorpha</taxon>
        <taxon>Macrostomida</taxon>
        <taxon>Macrostomidae</taxon>
        <taxon>Macrostomum</taxon>
    </lineage>
</organism>
<protein>
    <recommendedName>
        <fullName evidence="5">IKs producing slow voltage-gated potassium channel subunit alpha KvLQT1</fullName>
    </recommendedName>
</protein>
<accession>A0A267DWT7</accession>
<feature type="compositionally biased region" description="Pro residues" evidence="6">
    <location>
        <begin position="13"/>
        <end position="26"/>
    </location>
</feature>
<dbReference type="GO" id="GO:0008076">
    <property type="term" value="C:voltage-gated potassium channel complex"/>
    <property type="evidence" value="ECO:0007669"/>
    <property type="project" value="TreeGrafter"/>
</dbReference>
<dbReference type="InterPro" id="IPR003937">
    <property type="entry name" value="K_chnl_volt-dep_KCNQ"/>
</dbReference>
<evidence type="ECO:0000256" key="6">
    <source>
        <dbReference type="SAM" id="MobiDB-lite"/>
    </source>
</evidence>
<keyword evidence="2 7" id="KW-0812">Transmembrane</keyword>
<dbReference type="OrthoDB" id="8879391at2759"/>
<dbReference type="AlphaFoldDB" id="A0A267DWT7"/>
<gene>
    <name evidence="9" type="ORF">BOX15_Mlig027234g1</name>
</gene>
<keyword evidence="10" id="KW-1185">Reference proteome</keyword>
<dbReference type="Pfam" id="PF00520">
    <property type="entry name" value="Ion_trans"/>
    <property type="match status" value="1"/>
</dbReference>
<dbReference type="EMBL" id="NIVC01003031">
    <property type="protein sequence ID" value="PAA53745.1"/>
    <property type="molecule type" value="Genomic_DNA"/>
</dbReference>
<dbReference type="STRING" id="282301.A0A267DWT7"/>
<dbReference type="SUPFAM" id="SSF81324">
    <property type="entry name" value="Voltage-gated potassium channels"/>
    <property type="match status" value="1"/>
</dbReference>
<name>A0A267DWT7_9PLAT</name>
<evidence type="ECO:0000256" key="7">
    <source>
        <dbReference type="SAM" id="Phobius"/>
    </source>
</evidence>
<evidence type="ECO:0000256" key="1">
    <source>
        <dbReference type="ARBA" id="ARBA00004141"/>
    </source>
</evidence>
<evidence type="ECO:0000259" key="8">
    <source>
        <dbReference type="Pfam" id="PF00520"/>
    </source>
</evidence>
<dbReference type="Proteomes" id="UP000215902">
    <property type="component" value="Unassembled WGS sequence"/>
</dbReference>
<evidence type="ECO:0000313" key="9">
    <source>
        <dbReference type="EMBL" id="PAA53745.1"/>
    </source>
</evidence>
<keyword evidence="4 7" id="KW-0472">Membrane</keyword>
<comment type="subcellular location">
    <subcellularLocation>
        <location evidence="1">Membrane</location>
        <topology evidence="1">Multi-pass membrane protein</topology>
    </subcellularLocation>
</comment>
<evidence type="ECO:0000256" key="2">
    <source>
        <dbReference type="ARBA" id="ARBA00022692"/>
    </source>
</evidence>
<dbReference type="PANTHER" id="PTHR47735:SF14">
    <property type="entry name" value="POTASSIUM VOLTAGE-GATED CHANNEL SUBFAMILY KQT MEMBER 1"/>
    <property type="match status" value="1"/>
</dbReference>
<feature type="transmembrane region" description="Helical" evidence="7">
    <location>
        <begin position="155"/>
        <end position="173"/>
    </location>
</feature>
<dbReference type="Gene3D" id="1.10.287.70">
    <property type="match status" value="1"/>
</dbReference>
<evidence type="ECO:0000256" key="5">
    <source>
        <dbReference type="ARBA" id="ARBA00032659"/>
    </source>
</evidence>
<feature type="domain" description="Ion transport" evidence="8">
    <location>
        <begin position="124"/>
        <end position="185"/>
    </location>
</feature>
<proteinExistence type="predicted"/>
<dbReference type="PANTHER" id="PTHR47735">
    <property type="entry name" value="POTASSIUM VOLTAGE-GATED CHANNEL SUBFAMILY KQT MEMBER 4"/>
    <property type="match status" value="1"/>
</dbReference>
<keyword evidence="3 7" id="KW-1133">Transmembrane helix</keyword>
<feature type="transmembrane region" description="Helical" evidence="7">
    <location>
        <begin position="123"/>
        <end position="143"/>
    </location>
</feature>
<evidence type="ECO:0000256" key="3">
    <source>
        <dbReference type="ARBA" id="ARBA00022989"/>
    </source>
</evidence>
<reference evidence="9 10" key="1">
    <citation type="submission" date="2017-06" db="EMBL/GenBank/DDBJ databases">
        <title>A platform for efficient transgenesis in Macrostomum lignano, a flatworm model organism for stem cell research.</title>
        <authorList>
            <person name="Berezikov E."/>
        </authorList>
    </citation>
    <scope>NUCLEOTIDE SEQUENCE [LARGE SCALE GENOMIC DNA]</scope>
    <source>
        <strain evidence="9">DV1</strain>
        <tissue evidence="9">Whole organism</tissue>
    </source>
</reference>
<dbReference type="PRINTS" id="PR01459">
    <property type="entry name" value="KCNQCHANNEL"/>
</dbReference>
<evidence type="ECO:0000256" key="4">
    <source>
        <dbReference type="ARBA" id="ARBA00023136"/>
    </source>
</evidence>
<feature type="compositionally biased region" description="Polar residues" evidence="6">
    <location>
        <begin position="34"/>
        <end position="48"/>
    </location>
</feature>
<sequence>MSTDSSQRLLLPPRAPPPPPPSPLPPDSVELRASGSSVGNGPTTTSAQQRRHRLSTSSKVSRGEDAETASRSATADESPGTMKHLDDLMRQYQLQRARMLPAHLSTRTRIYNFLERPAGWKCFLYHFLVFMMVLICLIFSVLSTIEEYAEFANETLFWMELVLVIFFSVEYVTRLWSAGCRSKYIGLRGRLRFARKPISVIGEWRHNSVLFLSLFLRLVIKTHIASSCY</sequence>